<evidence type="ECO:0000313" key="7">
    <source>
        <dbReference type="Proteomes" id="UP000293912"/>
    </source>
</evidence>
<name>A0A4P6X9C3_HYDPS</name>
<sequence>MQRRHLLALLGTSLLAGTGHTQNTPSGPALPLGTAINRAGRLRALSQRVAKLHVQSTLGVLPERASDVMRQCRQLIGSSLDELRRQPLSADTQPLMPRLQGHAERLLVLTAGSGAPPRIDDVVRSADDMLKSADELTTAFEKQSKQSGARVVNVAGRQRMLSQRAARAHFLQAAGGTAAAGQAQQLEAARREFDEGLTYLASAPLSTPSIRQQLELARGQWLFFDQALRKPGQGDALQTVATTSERMYEVMDQLTGLYEQAVQELYR</sequence>
<evidence type="ECO:0000256" key="2">
    <source>
        <dbReference type="ARBA" id="ARBA00022692"/>
    </source>
</evidence>
<organism evidence="6 7">
    <name type="scientific">Hydrogenophaga pseudoflava</name>
    <name type="common">Pseudomonas carboxydoflava</name>
    <dbReference type="NCBI Taxonomy" id="47421"/>
    <lineage>
        <taxon>Bacteria</taxon>
        <taxon>Pseudomonadati</taxon>
        <taxon>Pseudomonadota</taxon>
        <taxon>Betaproteobacteria</taxon>
        <taxon>Burkholderiales</taxon>
        <taxon>Comamonadaceae</taxon>
        <taxon>Hydrogenophaga</taxon>
    </lineage>
</organism>
<evidence type="ECO:0000256" key="1">
    <source>
        <dbReference type="ARBA" id="ARBA00004141"/>
    </source>
</evidence>
<feature type="domain" description="NarX-like N-terminal" evidence="5">
    <location>
        <begin position="144"/>
        <end position="237"/>
    </location>
</feature>
<keyword evidence="2" id="KW-0812">Transmembrane</keyword>
<dbReference type="KEGG" id="hpse:HPF_22430"/>
<feature type="domain" description="NarX-like N-terminal" evidence="5">
    <location>
        <begin position="33"/>
        <end position="89"/>
    </location>
</feature>
<evidence type="ECO:0000256" key="4">
    <source>
        <dbReference type="ARBA" id="ARBA00023136"/>
    </source>
</evidence>
<protein>
    <recommendedName>
        <fullName evidence="5">NarX-like N-terminal domain-containing protein</fullName>
    </recommendedName>
</protein>
<comment type="subcellular location">
    <subcellularLocation>
        <location evidence="1">Membrane</location>
        <topology evidence="1">Multi-pass membrane protein</topology>
    </subcellularLocation>
</comment>
<gene>
    <name evidence="6" type="ORF">HPF_22430</name>
</gene>
<evidence type="ECO:0000313" key="6">
    <source>
        <dbReference type="EMBL" id="QBM30461.1"/>
    </source>
</evidence>
<keyword evidence="7" id="KW-1185">Reference proteome</keyword>
<dbReference type="RefSeq" id="WP_066157089.1">
    <property type="nucleotide sequence ID" value="NZ_CP037867.1"/>
</dbReference>
<proteinExistence type="predicted"/>
<dbReference type="EMBL" id="CP037867">
    <property type="protein sequence ID" value="QBM30461.1"/>
    <property type="molecule type" value="Genomic_DNA"/>
</dbReference>
<dbReference type="Proteomes" id="UP000293912">
    <property type="component" value="Chromosome"/>
</dbReference>
<reference evidence="6 7" key="1">
    <citation type="submission" date="2019-03" db="EMBL/GenBank/DDBJ databases">
        <authorList>
            <person name="Sebastian G."/>
            <person name="Baumann P."/>
            <person name="Ruckert C."/>
            <person name="Kalinowski J."/>
            <person name="Nebel B."/>
            <person name="Takors R."/>
            <person name="Blombach B."/>
        </authorList>
    </citation>
    <scope>NUCLEOTIDE SEQUENCE [LARGE SCALE GENOMIC DNA]</scope>
    <source>
        <strain evidence="6 7">DSM 1084</strain>
    </source>
</reference>
<dbReference type="AlphaFoldDB" id="A0A4P6X9C3"/>
<keyword evidence="4" id="KW-0472">Membrane</keyword>
<keyword evidence="3" id="KW-1133">Transmembrane helix</keyword>
<accession>A0A4P6X9C3</accession>
<dbReference type="InterPro" id="IPR029095">
    <property type="entry name" value="NarX-like_N"/>
</dbReference>
<dbReference type="Pfam" id="PF13675">
    <property type="entry name" value="PilJ"/>
    <property type="match status" value="2"/>
</dbReference>
<dbReference type="GO" id="GO:0016020">
    <property type="term" value="C:membrane"/>
    <property type="evidence" value="ECO:0007669"/>
    <property type="project" value="UniProtKB-SubCell"/>
</dbReference>
<evidence type="ECO:0000259" key="5">
    <source>
        <dbReference type="Pfam" id="PF13675"/>
    </source>
</evidence>
<evidence type="ECO:0000256" key="3">
    <source>
        <dbReference type="ARBA" id="ARBA00022989"/>
    </source>
</evidence>